<keyword evidence="2" id="KW-1185">Reference proteome</keyword>
<evidence type="ECO:0000313" key="2">
    <source>
        <dbReference type="Proteomes" id="UP001501772"/>
    </source>
</evidence>
<dbReference type="EMBL" id="BAABBY010000005">
    <property type="protein sequence ID" value="GAA4203891.1"/>
    <property type="molecule type" value="Genomic_DNA"/>
</dbReference>
<dbReference type="SUPFAM" id="SSF47413">
    <property type="entry name" value="lambda repressor-like DNA-binding domains"/>
    <property type="match status" value="2"/>
</dbReference>
<protein>
    <recommendedName>
        <fullName evidence="3">Transcriptional regulator</fullName>
    </recommendedName>
</protein>
<dbReference type="InterPro" id="IPR001387">
    <property type="entry name" value="Cro/C1-type_HTH"/>
</dbReference>
<accession>A0ABP8BD04</accession>
<dbReference type="Proteomes" id="UP001501772">
    <property type="component" value="Unassembled WGS sequence"/>
</dbReference>
<dbReference type="InterPro" id="IPR010982">
    <property type="entry name" value="Lambda_DNA-bd_dom_sf"/>
</dbReference>
<evidence type="ECO:0008006" key="3">
    <source>
        <dbReference type="Google" id="ProtNLM"/>
    </source>
</evidence>
<dbReference type="CDD" id="cd00093">
    <property type="entry name" value="HTH_XRE"/>
    <property type="match status" value="1"/>
</dbReference>
<comment type="caution">
    <text evidence="1">The sequence shown here is derived from an EMBL/GenBank/DDBJ whole genome shotgun (WGS) entry which is preliminary data.</text>
</comment>
<name>A0ABP8BD04_9SPHI</name>
<proteinExistence type="predicted"/>
<sequence length="113" mass="13262">MVQTDLARLFNVTPDCITYWEHNRSKPQVQHYPDIIEFLGYFPFKLDISTFEGKIKAYRYINGLSQKNFAKNMVIDPATVTRWEEGKGRGPKRKEIEAFLSNFLVNNLNYPID</sequence>
<dbReference type="Gene3D" id="1.10.260.40">
    <property type="entry name" value="lambda repressor-like DNA-binding domains"/>
    <property type="match status" value="1"/>
</dbReference>
<organism evidence="1 2">
    <name type="scientific">Pedobacter jeongneungensis</name>
    <dbReference type="NCBI Taxonomy" id="947309"/>
    <lineage>
        <taxon>Bacteria</taxon>
        <taxon>Pseudomonadati</taxon>
        <taxon>Bacteroidota</taxon>
        <taxon>Sphingobacteriia</taxon>
        <taxon>Sphingobacteriales</taxon>
        <taxon>Sphingobacteriaceae</taxon>
        <taxon>Pedobacter</taxon>
    </lineage>
</organism>
<gene>
    <name evidence="1" type="ORF">GCM10022289_20870</name>
</gene>
<reference evidence="2" key="1">
    <citation type="journal article" date="2019" name="Int. J. Syst. Evol. Microbiol.">
        <title>The Global Catalogue of Microorganisms (GCM) 10K type strain sequencing project: providing services to taxonomists for standard genome sequencing and annotation.</title>
        <authorList>
            <consortium name="The Broad Institute Genomics Platform"/>
            <consortium name="The Broad Institute Genome Sequencing Center for Infectious Disease"/>
            <person name="Wu L."/>
            <person name="Ma J."/>
        </authorList>
    </citation>
    <scope>NUCLEOTIDE SEQUENCE [LARGE SCALE GENOMIC DNA]</scope>
    <source>
        <strain evidence="2">JCM 17626</strain>
    </source>
</reference>
<evidence type="ECO:0000313" key="1">
    <source>
        <dbReference type="EMBL" id="GAA4203891.1"/>
    </source>
</evidence>